<feature type="compositionally biased region" description="Basic and acidic residues" evidence="1">
    <location>
        <begin position="32"/>
        <end position="51"/>
    </location>
</feature>
<feature type="region of interest" description="Disordered" evidence="1">
    <location>
        <begin position="32"/>
        <end position="91"/>
    </location>
</feature>
<gene>
    <name evidence="2" type="ORF">Tci_028246</name>
</gene>
<evidence type="ECO:0000256" key="1">
    <source>
        <dbReference type="SAM" id="MobiDB-lite"/>
    </source>
</evidence>
<feature type="compositionally biased region" description="Polar residues" evidence="1">
    <location>
        <begin position="52"/>
        <end position="64"/>
    </location>
</feature>
<sequence>MLKTIIYAKLIQKRLDERKLQIQECKVQEVKASDTSFGDKDCSRIVSDKQNDQGLKNQSNTSGDESSRSRNECNDKSTSGDDTDIRPSYDMKPMVEVPYTAEYNVFAVDSNVIPDSPDMCDNDIQTD</sequence>
<comment type="caution">
    <text evidence="2">The sequence shown here is derived from an EMBL/GenBank/DDBJ whole genome shotgun (WGS) entry which is preliminary data.</text>
</comment>
<dbReference type="EMBL" id="BKCJ010003635">
    <property type="protein sequence ID" value="GEU56268.1"/>
    <property type="molecule type" value="Genomic_DNA"/>
</dbReference>
<dbReference type="AlphaFoldDB" id="A0A6L2L3M8"/>
<reference evidence="2" key="1">
    <citation type="journal article" date="2019" name="Sci. Rep.">
        <title>Draft genome of Tanacetum cinerariifolium, the natural source of mosquito coil.</title>
        <authorList>
            <person name="Yamashiro T."/>
            <person name="Shiraishi A."/>
            <person name="Satake H."/>
            <person name="Nakayama K."/>
        </authorList>
    </citation>
    <scope>NUCLEOTIDE SEQUENCE</scope>
</reference>
<name>A0A6L2L3M8_TANCI</name>
<proteinExistence type="predicted"/>
<evidence type="ECO:0000313" key="2">
    <source>
        <dbReference type="EMBL" id="GEU56268.1"/>
    </source>
</evidence>
<protein>
    <submittedName>
        <fullName evidence="2">Uncharacterized protein</fullName>
    </submittedName>
</protein>
<accession>A0A6L2L3M8</accession>
<organism evidence="2">
    <name type="scientific">Tanacetum cinerariifolium</name>
    <name type="common">Dalmatian daisy</name>
    <name type="synonym">Chrysanthemum cinerariifolium</name>
    <dbReference type="NCBI Taxonomy" id="118510"/>
    <lineage>
        <taxon>Eukaryota</taxon>
        <taxon>Viridiplantae</taxon>
        <taxon>Streptophyta</taxon>
        <taxon>Embryophyta</taxon>
        <taxon>Tracheophyta</taxon>
        <taxon>Spermatophyta</taxon>
        <taxon>Magnoliopsida</taxon>
        <taxon>eudicotyledons</taxon>
        <taxon>Gunneridae</taxon>
        <taxon>Pentapetalae</taxon>
        <taxon>asterids</taxon>
        <taxon>campanulids</taxon>
        <taxon>Asterales</taxon>
        <taxon>Asteraceae</taxon>
        <taxon>Asteroideae</taxon>
        <taxon>Anthemideae</taxon>
        <taxon>Anthemidinae</taxon>
        <taxon>Tanacetum</taxon>
    </lineage>
</organism>
<feature type="compositionally biased region" description="Basic and acidic residues" evidence="1">
    <location>
        <begin position="65"/>
        <end position="89"/>
    </location>
</feature>